<evidence type="ECO:0008006" key="9">
    <source>
        <dbReference type="Google" id="ProtNLM"/>
    </source>
</evidence>
<gene>
    <name evidence="7" type="ORF">GCM10011386_28510</name>
</gene>
<evidence type="ECO:0000256" key="2">
    <source>
        <dbReference type="ARBA" id="ARBA00023125"/>
    </source>
</evidence>
<keyword evidence="2" id="KW-0238">DNA-binding</keyword>
<dbReference type="Proteomes" id="UP000597338">
    <property type="component" value="Unassembled WGS sequence"/>
</dbReference>
<dbReference type="InterPro" id="IPR011006">
    <property type="entry name" value="CheY-like_superfamily"/>
</dbReference>
<dbReference type="InterPro" id="IPR036388">
    <property type="entry name" value="WH-like_DNA-bd_sf"/>
</dbReference>
<keyword evidence="1" id="KW-0805">Transcription regulation</keyword>
<keyword evidence="8" id="KW-1185">Reference proteome</keyword>
<organism evidence="7 8">
    <name type="scientific">Parapedobacter defluvii</name>
    <dbReference type="NCBI Taxonomy" id="2045106"/>
    <lineage>
        <taxon>Bacteria</taxon>
        <taxon>Pseudomonadati</taxon>
        <taxon>Bacteroidota</taxon>
        <taxon>Sphingobacteriia</taxon>
        <taxon>Sphingobacteriales</taxon>
        <taxon>Sphingobacteriaceae</taxon>
        <taxon>Parapedobacter</taxon>
    </lineage>
</organism>
<dbReference type="SUPFAM" id="SSF46894">
    <property type="entry name" value="C-terminal effector domain of the bipartite response regulators"/>
    <property type="match status" value="1"/>
</dbReference>
<dbReference type="InterPro" id="IPR016032">
    <property type="entry name" value="Sig_transdc_resp-reg_C-effctor"/>
</dbReference>
<dbReference type="CDD" id="cd06170">
    <property type="entry name" value="LuxR_C_like"/>
    <property type="match status" value="1"/>
</dbReference>
<dbReference type="Gene3D" id="1.10.10.10">
    <property type="entry name" value="Winged helix-like DNA-binding domain superfamily/Winged helix DNA-binding domain"/>
    <property type="match status" value="1"/>
</dbReference>
<evidence type="ECO:0000256" key="1">
    <source>
        <dbReference type="ARBA" id="ARBA00023015"/>
    </source>
</evidence>
<evidence type="ECO:0000259" key="5">
    <source>
        <dbReference type="PROSITE" id="PS50043"/>
    </source>
</evidence>
<dbReference type="Pfam" id="PF00196">
    <property type="entry name" value="GerE"/>
    <property type="match status" value="1"/>
</dbReference>
<dbReference type="InterPro" id="IPR000792">
    <property type="entry name" value="Tscrpt_reg_LuxR_C"/>
</dbReference>
<feature type="modified residue" description="4-aspartylphosphate" evidence="4">
    <location>
        <position position="61"/>
    </location>
</feature>
<dbReference type="InterPro" id="IPR001789">
    <property type="entry name" value="Sig_transdc_resp-reg_receiver"/>
</dbReference>
<comment type="caution">
    <text evidence="7">The sequence shown here is derived from an EMBL/GenBank/DDBJ whole genome shotgun (WGS) entry which is preliminary data.</text>
</comment>
<feature type="domain" description="Response regulatory" evidence="6">
    <location>
        <begin position="8"/>
        <end position="126"/>
    </location>
</feature>
<sequence length="212" mass="24354">MHQKQNRLAVIFDDHLLFVESFAAMLEQLALFDTVMGFTGEKAYKSYLTKYYHTLTYCFLDYYLPNRNALPLIEETRRINKQSRIIIASSVTSPAVIDHIRTFLPNGFISKSSSSDIIVECIRHIERSEPYLCPEIRARIPQPDLPPAAIRFTAREIEVLQLFALGLSVAETAEKTNLSKHTIISHRRKLMQKTNSTSITQLLAYARLHELI</sequence>
<name>A0ABQ1M5C1_9SPHI</name>
<dbReference type="SMART" id="SM00421">
    <property type="entry name" value="HTH_LUXR"/>
    <property type="match status" value="1"/>
</dbReference>
<keyword evidence="3" id="KW-0804">Transcription</keyword>
<evidence type="ECO:0000313" key="8">
    <source>
        <dbReference type="Proteomes" id="UP000597338"/>
    </source>
</evidence>
<accession>A0ABQ1M5C1</accession>
<dbReference type="RefSeq" id="WP_188751844.1">
    <property type="nucleotide sequence ID" value="NZ_BMIK01000010.1"/>
</dbReference>
<dbReference type="PROSITE" id="PS50110">
    <property type="entry name" value="RESPONSE_REGULATORY"/>
    <property type="match status" value="1"/>
</dbReference>
<feature type="domain" description="HTH luxR-type" evidence="5">
    <location>
        <begin position="145"/>
        <end position="210"/>
    </location>
</feature>
<dbReference type="EMBL" id="BMIK01000010">
    <property type="protein sequence ID" value="GGC34660.1"/>
    <property type="molecule type" value="Genomic_DNA"/>
</dbReference>
<proteinExistence type="predicted"/>
<dbReference type="PRINTS" id="PR00038">
    <property type="entry name" value="HTHLUXR"/>
</dbReference>
<reference evidence="8" key="1">
    <citation type="journal article" date="2019" name="Int. J. Syst. Evol. Microbiol.">
        <title>The Global Catalogue of Microorganisms (GCM) 10K type strain sequencing project: providing services to taxonomists for standard genome sequencing and annotation.</title>
        <authorList>
            <consortium name="The Broad Institute Genomics Platform"/>
            <consortium name="The Broad Institute Genome Sequencing Center for Infectious Disease"/>
            <person name="Wu L."/>
            <person name="Ma J."/>
        </authorList>
    </citation>
    <scope>NUCLEOTIDE SEQUENCE [LARGE SCALE GENOMIC DNA]</scope>
    <source>
        <strain evidence="8">CGMCC 1.15342</strain>
    </source>
</reference>
<evidence type="ECO:0000256" key="3">
    <source>
        <dbReference type="ARBA" id="ARBA00023163"/>
    </source>
</evidence>
<dbReference type="PANTHER" id="PTHR44688">
    <property type="entry name" value="DNA-BINDING TRANSCRIPTIONAL ACTIVATOR DEVR_DOSR"/>
    <property type="match status" value="1"/>
</dbReference>
<dbReference type="Gene3D" id="3.40.50.2300">
    <property type="match status" value="1"/>
</dbReference>
<dbReference type="PROSITE" id="PS50043">
    <property type="entry name" value="HTH_LUXR_2"/>
    <property type="match status" value="1"/>
</dbReference>
<evidence type="ECO:0000259" key="6">
    <source>
        <dbReference type="PROSITE" id="PS50110"/>
    </source>
</evidence>
<evidence type="ECO:0000256" key="4">
    <source>
        <dbReference type="PROSITE-ProRule" id="PRU00169"/>
    </source>
</evidence>
<dbReference type="SUPFAM" id="SSF52172">
    <property type="entry name" value="CheY-like"/>
    <property type="match status" value="1"/>
</dbReference>
<dbReference type="PANTHER" id="PTHR44688:SF16">
    <property type="entry name" value="DNA-BINDING TRANSCRIPTIONAL ACTIVATOR DEVR_DOSR"/>
    <property type="match status" value="1"/>
</dbReference>
<protein>
    <recommendedName>
        <fullName evidence="9">DNA-binding response regulator, NarL/FixJ family, contains REC and HTH domains</fullName>
    </recommendedName>
</protein>
<keyword evidence="4" id="KW-0597">Phosphoprotein</keyword>
<evidence type="ECO:0000313" key="7">
    <source>
        <dbReference type="EMBL" id="GGC34660.1"/>
    </source>
</evidence>